<evidence type="ECO:0000256" key="7">
    <source>
        <dbReference type="ARBA" id="ARBA00023284"/>
    </source>
</evidence>
<evidence type="ECO:0000313" key="8">
    <source>
        <dbReference type="EMBL" id="PHT68696.1"/>
    </source>
</evidence>
<keyword evidence="5" id="KW-0256">Endoplasmic reticulum</keyword>
<dbReference type="EMBL" id="AYRZ02000011">
    <property type="protein sequence ID" value="PHT68696.1"/>
    <property type="molecule type" value="Genomic_DNA"/>
</dbReference>
<organism evidence="8 9">
    <name type="scientific">Capsicum annuum</name>
    <name type="common">Capsicum pepper</name>
    <dbReference type="NCBI Taxonomy" id="4072"/>
    <lineage>
        <taxon>Eukaryota</taxon>
        <taxon>Viridiplantae</taxon>
        <taxon>Streptophyta</taxon>
        <taxon>Embryophyta</taxon>
        <taxon>Tracheophyta</taxon>
        <taxon>Spermatophyta</taxon>
        <taxon>Magnoliopsida</taxon>
        <taxon>eudicotyledons</taxon>
        <taxon>Gunneridae</taxon>
        <taxon>Pentapetalae</taxon>
        <taxon>asterids</taxon>
        <taxon>lamiids</taxon>
        <taxon>Solanales</taxon>
        <taxon>Solanaceae</taxon>
        <taxon>Solanoideae</taxon>
        <taxon>Capsiceae</taxon>
        <taxon>Capsicum</taxon>
    </lineage>
</organism>
<dbReference type="GO" id="GO:0003756">
    <property type="term" value="F:protein disulfide isomerase activity"/>
    <property type="evidence" value="ECO:0007669"/>
    <property type="project" value="UniProtKB-EC"/>
</dbReference>
<dbReference type="PANTHER" id="PTHR18929:SF132">
    <property type="entry name" value="PROTEIN DISULFIDE-ISOMERASE A3"/>
    <property type="match status" value="1"/>
</dbReference>
<reference evidence="8 9" key="2">
    <citation type="journal article" date="2017" name="Genome Biol.">
        <title>New reference genome sequences of hot pepper reveal the massive evolution of plant disease-resistance genes by retroduplication.</title>
        <authorList>
            <person name="Kim S."/>
            <person name="Park J."/>
            <person name="Yeom S.I."/>
            <person name="Kim Y.M."/>
            <person name="Seo E."/>
            <person name="Kim K.T."/>
            <person name="Kim M.S."/>
            <person name="Lee J.M."/>
            <person name="Cheong K."/>
            <person name="Shin H.S."/>
            <person name="Kim S.B."/>
            <person name="Han K."/>
            <person name="Lee J."/>
            <person name="Park M."/>
            <person name="Lee H.A."/>
            <person name="Lee H.Y."/>
            <person name="Lee Y."/>
            <person name="Oh S."/>
            <person name="Lee J.H."/>
            <person name="Choi E."/>
            <person name="Choi E."/>
            <person name="Lee S.E."/>
            <person name="Jeon J."/>
            <person name="Kim H."/>
            <person name="Choi G."/>
            <person name="Song H."/>
            <person name="Lee J."/>
            <person name="Lee S.C."/>
            <person name="Kwon J.K."/>
            <person name="Lee H.Y."/>
            <person name="Koo N."/>
            <person name="Hong Y."/>
            <person name="Kim R.W."/>
            <person name="Kang W.H."/>
            <person name="Huh J.H."/>
            <person name="Kang B.C."/>
            <person name="Yang T.J."/>
            <person name="Lee Y.H."/>
            <person name="Bennetzen J.L."/>
            <person name="Choi D."/>
        </authorList>
    </citation>
    <scope>NUCLEOTIDE SEQUENCE [LARGE SCALE GENOMIC DNA]</scope>
    <source>
        <strain evidence="9">cv. CM334</strain>
    </source>
</reference>
<evidence type="ECO:0000256" key="1">
    <source>
        <dbReference type="ARBA" id="ARBA00001182"/>
    </source>
</evidence>
<evidence type="ECO:0000313" key="9">
    <source>
        <dbReference type="Proteomes" id="UP000222542"/>
    </source>
</evidence>
<dbReference type="EC" id="5.3.4.1" evidence="4"/>
<name>A0A2G2YG21_CAPAN</name>
<dbReference type="AlphaFoldDB" id="A0A2G2YG21"/>
<evidence type="ECO:0000256" key="3">
    <source>
        <dbReference type="ARBA" id="ARBA00006347"/>
    </source>
</evidence>
<dbReference type="GO" id="GO:0005788">
    <property type="term" value="C:endoplasmic reticulum lumen"/>
    <property type="evidence" value="ECO:0007669"/>
    <property type="project" value="UniProtKB-SubCell"/>
</dbReference>
<gene>
    <name evidence="8" type="ORF">T459_28183</name>
</gene>
<dbReference type="STRING" id="4072.A0A2G2YG21"/>
<keyword evidence="9" id="KW-1185">Reference proteome</keyword>
<dbReference type="Gramene" id="PHT68696">
    <property type="protein sequence ID" value="PHT68696"/>
    <property type="gene ID" value="T459_28183"/>
</dbReference>
<dbReference type="Proteomes" id="UP000222542">
    <property type="component" value="Unassembled WGS sequence"/>
</dbReference>
<proteinExistence type="inferred from homology"/>
<keyword evidence="7" id="KW-0676">Redox-active center</keyword>
<evidence type="ECO:0000256" key="4">
    <source>
        <dbReference type="ARBA" id="ARBA00012723"/>
    </source>
</evidence>
<protein>
    <recommendedName>
        <fullName evidence="4">protein disulfide-isomerase</fullName>
        <ecNumber evidence="4">5.3.4.1</ecNumber>
    </recommendedName>
</protein>
<comment type="subcellular location">
    <subcellularLocation>
        <location evidence="2">Endoplasmic reticulum lumen</location>
    </subcellularLocation>
</comment>
<evidence type="ECO:0000256" key="5">
    <source>
        <dbReference type="ARBA" id="ARBA00022824"/>
    </source>
</evidence>
<dbReference type="PANTHER" id="PTHR18929">
    <property type="entry name" value="PROTEIN DISULFIDE ISOMERASE"/>
    <property type="match status" value="1"/>
</dbReference>
<evidence type="ECO:0000256" key="2">
    <source>
        <dbReference type="ARBA" id="ARBA00004319"/>
    </source>
</evidence>
<comment type="similarity">
    <text evidence="3">Belongs to the protein disulfide isomerase family.</text>
</comment>
<reference evidence="8 9" key="1">
    <citation type="journal article" date="2014" name="Nat. Genet.">
        <title>Genome sequence of the hot pepper provides insights into the evolution of pungency in Capsicum species.</title>
        <authorList>
            <person name="Kim S."/>
            <person name="Park M."/>
            <person name="Yeom S.I."/>
            <person name="Kim Y.M."/>
            <person name="Lee J.M."/>
            <person name="Lee H.A."/>
            <person name="Seo E."/>
            <person name="Choi J."/>
            <person name="Cheong K."/>
            <person name="Kim K.T."/>
            <person name="Jung K."/>
            <person name="Lee G.W."/>
            <person name="Oh S.K."/>
            <person name="Bae C."/>
            <person name="Kim S.B."/>
            <person name="Lee H.Y."/>
            <person name="Kim S.Y."/>
            <person name="Kim M.S."/>
            <person name="Kang B.C."/>
            <person name="Jo Y.D."/>
            <person name="Yang H.B."/>
            <person name="Jeong H.J."/>
            <person name="Kang W.H."/>
            <person name="Kwon J.K."/>
            <person name="Shin C."/>
            <person name="Lim J.Y."/>
            <person name="Park J.H."/>
            <person name="Huh J.H."/>
            <person name="Kim J.S."/>
            <person name="Kim B.D."/>
            <person name="Cohen O."/>
            <person name="Paran I."/>
            <person name="Suh M.C."/>
            <person name="Lee S.B."/>
            <person name="Kim Y.K."/>
            <person name="Shin Y."/>
            <person name="Noh S.J."/>
            <person name="Park J."/>
            <person name="Seo Y.S."/>
            <person name="Kwon S.Y."/>
            <person name="Kim H.A."/>
            <person name="Park J.M."/>
            <person name="Kim H.J."/>
            <person name="Choi S.B."/>
            <person name="Bosland P.W."/>
            <person name="Reeves G."/>
            <person name="Jo S.H."/>
            <person name="Lee B.W."/>
            <person name="Cho H.T."/>
            <person name="Choi H.S."/>
            <person name="Lee M.S."/>
            <person name="Yu Y."/>
            <person name="Do Choi Y."/>
            <person name="Park B.S."/>
            <person name="van Deynze A."/>
            <person name="Ashrafi H."/>
            <person name="Hill T."/>
            <person name="Kim W.T."/>
            <person name="Pai H.S."/>
            <person name="Ahn H.K."/>
            <person name="Yeam I."/>
            <person name="Giovannoni J.J."/>
            <person name="Rose J.K."/>
            <person name="Sorensen I."/>
            <person name="Lee S.J."/>
            <person name="Kim R.W."/>
            <person name="Choi I.Y."/>
            <person name="Choi B.S."/>
            <person name="Lim J.S."/>
            <person name="Lee Y.H."/>
            <person name="Choi D."/>
        </authorList>
    </citation>
    <scope>NUCLEOTIDE SEQUENCE [LARGE SCALE GENOMIC DNA]</scope>
    <source>
        <strain evidence="9">cv. CM334</strain>
    </source>
</reference>
<evidence type="ECO:0000256" key="6">
    <source>
        <dbReference type="ARBA" id="ARBA00023235"/>
    </source>
</evidence>
<accession>A0A2G2YG21</accession>
<comment type="catalytic activity">
    <reaction evidence="1">
        <text>Catalyzes the rearrangement of -S-S- bonds in proteins.</text>
        <dbReference type="EC" id="5.3.4.1"/>
    </reaction>
</comment>
<comment type="caution">
    <text evidence="8">The sequence shown here is derived from an EMBL/GenBank/DDBJ whole genome shotgun (WGS) entry which is preliminary data.</text>
</comment>
<sequence length="202" mass="23113">MIAGSEVYLKEITGTLKLVKYFIDYGKRILVLDRDFIELTVFNEDFLDDKLKPFYKLDPFPETNDTDVKIIIGNNFDEIVLYESKDVLLEFKGFPSLQFFPAGNKSSDPIENICLSTEASDIPIIPNSESLRDSSFLVFALIICYAASHSLQEFESELIEHFGLLVKMPLLKPERFLKIEVTSEDTSSENAQAHYYFAKNII</sequence>
<keyword evidence="6" id="KW-0413">Isomerase</keyword>